<evidence type="ECO:0000313" key="4">
    <source>
        <dbReference type="EMBL" id="QEW27531.1"/>
    </source>
</evidence>
<evidence type="ECO:0000313" key="5">
    <source>
        <dbReference type="Proteomes" id="UP000051401"/>
    </source>
</evidence>
<protein>
    <recommendedName>
        <fullName evidence="7">Thymidylate synthase</fullName>
    </recommendedName>
</protein>
<gene>
    <name evidence="4" type="ORF">RIdsm_03347</name>
    <name evidence="3" type="ORF">XM52_13840</name>
</gene>
<dbReference type="Proteomes" id="UP000051401">
    <property type="component" value="Unassembled WGS sequence"/>
</dbReference>
<evidence type="ECO:0000313" key="6">
    <source>
        <dbReference type="Proteomes" id="UP000325785"/>
    </source>
</evidence>
<accession>A0A0T5P724</accession>
<dbReference type="AlphaFoldDB" id="A0A0T5P724"/>
<dbReference type="SUPFAM" id="SSF56925">
    <property type="entry name" value="OMPA-like"/>
    <property type="match status" value="1"/>
</dbReference>
<proteinExistence type="predicted"/>
<feature type="signal peptide" evidence="2">
    <location>
        <begin position="1"/>
        <end position="20"/>
    </location>
</feature>
<dbReference type="Proteomes" id="UP000325785">
    <property type="component" value="Chromosome"/>
</dbReference>
<dbReference type="KEGG" id="rid:RIdsm_03347"/>
<reference evidence="4 6" key="2">
    <citation type="submission" date="2018-08" db="EMBL/GenBank/DDBJ databases">
        <title>Genetic Globetrotter - A new plasmid hitch-hiking vast phylogenetic and geographic distances.</title>
        <authorList>
            <person name="Vollmers J."/>
            <person name="Petersen J."/>
        </authorList>
    </citation>
    <scope>NUCLEOTIDE SEQUENCE [LARGE SCALE GENOMIC DNA]</scope>
    <source>
        <strain evidence="4 6">DSM 26383</strain>
    </source>
</reference>
<keyword evidence="5" id="KW-1185">Reference proteome</keyword>
<dbReference type="RefSeq" id="WP_057816741.1">
    <property type="nucleotide sequence ID" value="NZ_CP031598.1"/>
</dbReference>
<name>A0A0T5P724_9RHOB</name>
<dbReference type="PROSITE" id="PS51257">
    <property type="entry name" value="PROKAR_LIPOPROTEIN"/>
    <property type="match status" value="1"/>
</dbReference>
<dbReference type="STRING" id="540747.SAMN04488031_108249"/>
<evidence type="ECO:0008006" key="7">
    <source>
        <dbReference type="Google" id="ProtNLM"/>
    </source>
</evidence>
<keyword evidence="2" id="KW-0732">Signal</keyword>
<dbReference type="PATRIC" id="fig|540747.5.peg.5834"/>
<evidence type="ECO:0000256" key="1">
    <source>
        <dbReference type="SAM" id="MobiDB-lite"/>
    </source>
</evidence>
<feature type="region of interest" description="Disordered" evidence="1">
    <location>
        <begin position="22"/>
        <end position="63"/>
    </location>
</feature>
<dbReference type="EMBL" id="CP031598">
    <property type="protein sequence ID" value="QEW27531.1"/>
    <property type="molecule type" value="Genomic_DNA"/>
</dbReference>
<feature type="compositionally biased region" description="Gly residues" evidence="1">
    <location>
        <begin position="35"/>
        <end position="56"/>
    </location>
</feature>
<dbReference type="EMBL" id="LAXI01000008">
    <property type="protein sequence ID" value="KRS17161.1"/>
    <property type="molecule type" value="Genomic_DNA"/>
</dbReference>
<organism evidence="3 5">
    <name type="scientific">Roseovarius indicus</name>
    <dbReference type="NCBI Taxonomy" id="540747"/>
    <lineage>
        <taxon>Bacteria</taxon>
        <taxon>Pseudomonadati</taxon>
        <taxon>Pseudomonadota</taxon>
        <taxon>Alphaproteobacteria</taxon>
        <taxon>Rhodobacterales</taxon>
        <taxon>Roseobacteraceae</taxon>
        <taxon>Roseovarius</taxon>
    </lineage>
</organism>
<dbReference type="InterPro" id="IPR011250">
    <property type="entry name" value="OMP/PagP_B-barrel"/>
</dbReference>
<sequence length="352" mass="36209">MKQTVASLLVCALLAGCASGSNPFAPETTADDNGTGTGTDDGTGTDTGNGTTGGGTTTVDSSVSVPSEIAGNVSNVTYDAANGTLVVEGVSLDDVPYSATYRRAPSLDQDGYVAFTIQEDPLDRHYTAYARESTDGSVRATTVGSPGPRNRSFMGAHFERDGSYDPPEVTEDSGIVTYAGRYVAVTNVGDLNGSDLLPAGVTDPELLVPQALVVHGDAFINADFADNTVEGNIYNRELLDTNLNVISELPSVVLVVTDIEANGTFSGTVEYDISDPLSGTTTNTEIGSYSGVFGGTDASSVAGAVELDEFDGTDNNLDFETELESGVFVLDQCGTGASPAVCNSVNPNVGTP</sequence>
<reference evidence="3 5" key="1">
    <citation type="submission" date="2015-04" db="EMBL/GenBank/DDBJ databases">
        <title>The draft genome sequence of Roseovarius indicus B108T.</title>
        <authorList>
            <person name="Li G."/>
            <person name="Lai Q."/>
            <person name="Shao Z."/>
            <person name="Yan P."/>
        </authorList>
    </citation>
    <scope>NUCLEOTIDE SEQUENCE [LARGE SCALE GENOMIC DNA]</scope>
    <source>
        <strain evidence="3 5">B108</strain>
    </source>
</reference>
<evidence type="ECO:0000256" key="2">
    <source>
        <dbReference type="SAM" id="SignalP"/>
    </source>
</evidence>
<evidence type="ECO:0000313" key="3">
    <source>
        <dbReference type="EMBL" id="KRS17161.1"/>
    </source>
</evidence>
<dbReference type="Gene3D" id="2.40.160.90">
    <property type="match status" value="1"/>
</dbReference>
<feature type="chain" id="PRO_5010437424" description="Thymidylate synthase" evidence="2">
    <location>
        <begin position="21"/>
        <end position="352"/>
    </location>
</feature>